<comment type="caution">
    <text evidence="2">The sequence shown here is derived from an EMBL/GenBank/DDBJ whole genome shotgun (WGS) entry which is preliminary data.</text>
</comment>
<organism evidence="2 3">
    <name type="scientific">Fulvivirga imtechensis AK7</name>
    <dbReference type="NCBI Taxonomy" id="1237149"/>
    <lineage>
        <taxon>Bacteria</taxon>
        <taxon>Pseudomonadati</taxon>
        <taxon>Bacteroidota</taxon>
        <taxon>Cytophagia</taxon>
        <taxon>Cytophagales</taxon>
        <taxon>Fulvivirgaceae</taxon>
        <taxon>Fulvivirga</taxon>
    </lineage>
</organism>
<sequence length="190" mass="21576">MLLAGYCIYPFISENAKHAISVSGLFVVTCLLNCSWILAWHYLFIEGSVVVMMLLLFALCVIYVKLHKSPPDSRREKWLVYKPFSVYLGWITVATVANITALLVHYDFSPPSPQNWMIAMAIALLLIVYLINKKFGDVAYSLVIVWALLGIILKRTATELQFGPIVTTCTVAIVITLWITIHYRYRKSLT</sequence>
<dbReference type="PANTHER" id="PTHR33802">
    <property type="entry name" value="SI:CH211-161H7.5-RELATED"/>
    <property type="match status" value="1"/>
</dbReference>
<dbReference type="Gene3D" id="1.20.1260.100">
    <property type="entry name" value="TspO/MBR protein"/>
    <property type="match status" value="1"/>
</dbReference>
<feature type="transmembrane region" description="Helical" evidence="1">
    <location>
        <begin position="20"/>
        <end position="43"/>
    </location>
</feature>
<keyword evidence="1" id="KW-1133">Transmembrane helix</keyword>
<dbReference type="PATRIC" id="fig|1237149.3.peg.2990"/>
<dbReference type="EMBL" id="AMZN01000047">
    <property type="protein sequence ID" value="ELR70947.1"/>
    <property type="molecule type" value="Genomic_DNA"/>
</dbReference>
<dbReference type="eggNOG" id="COG1030">
    <property type="taxonomic scope" value="Bacteria"/>
</dbReference>
<dbReference type="InterPro" id="IPR038330">
    <property type="entry name" value="TspO/MBR-related_sf"/>
</dbReference>
<evidence type="ECO:0000313" key="2">
    <source>
        <dbReference type="EMBL" id="ELR70947.1"/>
    </source>
</evidence>
<dbReference type="PANTHER" id="PTHR33802:SF1">
    <property type="entry name" value="XK-RELATED PROTEIN"/>
    <property type="match status" value="1"/>
</dbReference>
<keyword evidence="3" id="KW-1185">Reference proteome</keyword>
<dbReference type="Proteomes" id="UP000011135">
    <property type="component" value="Unassembled WGS sequence"/>
</dbReference>
<keyword evidence="1" id="KW-0812">Transmembrane</keyword>
<feature type="transmembrane region" description="Helical" evidence="1">
    <location>
        <begin position="49"/>
        <end position="66"/>
    </location>
</feature>
<feature type="transmembrane region" description="Helical" evidence="1">
    <location>
        <begin position="114"/>
        <end position="131"/>
    </location>
</feature>
<proteinExistence type="predicted"/>
<keyword evidence="1" id="KW-0472">Membrane</keyword>
<gene>
    <name evidence="2" type="ORF">C900_03230</name>
</gene>
<evidence type="ECO:0000313" key="3">
    <source>
        <dbReference type="Proteomes" id="UP000011135"/>
    </source>
</evidence>
<evidence type="ECO:0000256" key="1">
    <source>
        <dbReference type="SAM" id="Phobius"/>
    </source>
</evidence>
<dbReference type="STRING" id="1237149.C900_03230"/>
<accession>L8JUI1</accession>
<dbReference type="AlphaFoldDB" id="L8JUI1"/>
<protein>
    <recommendedName>
        <fullName evidence="4">Tryptophan-rich sensory protein</fullName>
    </recommendedName>
</protein>
<feature type="transmembrane region" description="Helical" evidence="1">
    <location>
        <begin position="162"/>
        <end position="181"/>
    </location>
</feature>
<feature type="transmembrane region" description="Helical" evidence="1">
    <location>
        <begin position="87"/>
        <end position="108"/>
    </location>
</feature>
<evidence type="ECO:0008006" key="4">
    <source>
        <dbReference type="Google" id="ProtNLM"/>
    </source>
</evidence>
<reference evidence="2 3" key="1">
    <citation type="submission" date="2012-12" db="EMBL/GenBank/DDBJ databases">
        <title>Genome assembly of Fulvivirga imtechensis AK7.</title>
        <authorList>
            <person name="Nupur N."/>
            <person name="Khatri I."/>
            <person name="Kumar R."/>
            <person name="Subramanian S."/>
            <person name="Pinnaka A."/>
        </authorList>
    </citation>
    <scope>NUCLEOTIDE SEQUENCE [LARGE SCALE GENOMIC DNA]</scope>
    <source>
        <strain evidence="2 3">AK7</strain>
    </source>
</reference>
<name>L8JUI1_9BACT</name>
<feature type="transmembrane region" description="Helical" evidence="1">
    <location>
        <begin position="138"/>
        <end position="156"/>
    </location>
</feature>